<proteinExistence type="predicted"/>
<dbReference type="InterPro" id="IPR008962">
    <property type="entry name" value="PapD-like_sf"/>
</dbReference>
<gene>
    <name evidence="2" type="ORF">AWB78_07959</name>
</gene>
<organism evidence="2 3">
    <name type="scientific">Caballeronia calidae</name>
    <dbReference type="NCBI Taxonomy" id="1777139"/>
    <lineage>
        <taxon>Bacteria</taxon>
        <taxon>Pseudomonadati</taxon>
        <taxon>Pseudomonadota</taxon>
        <taxon>Betaproteobacteria</taxon>
        <taxon>Burkholderiales</taxon>
        <taxon>Burkholderiaceae</taxon>
        <taxon>Caballeronia</taxon>
    </lineage>
</organism>
<feature type="domain" description="Pili assembly chaperone N-terminal" evidence="1">
    <location>
        <begin position="3"/>
        <end position="111"/>
    </location>
</feature>
<dbReference type="AlphaFoldDB" id="A0A158EH80"/>
<protein>
    <submittedName>
        <fullName evidence="2">P pilus assembly protein chaperone PapD-like protein</fullName>
    </submittedName>
</protein>
<dbReference type="SUPFAM" id="SSF49354">
    <property type="entry name" value="PapD-like"/>
    <property type="match status" value="1"/>
</dbReference>
<evidence type="ECO:0000313" key="2">
    <source>
        <dbReference type="EMBL" id="SAL06242.1"/>
    </source>
</evidence>
<dbReference type="EMBL" id="FCOX02000107">
    <property type="protein sequence ID" value="SAL06242.1"/>
    <property type="molecule type" value="Genomic_DNA"/>
</dbReference>
<dbReference type="Pfam" id="PF00345">
    <property type="entry name" value="PapD_N"/>
    <property type="match status" value="1"/>
</dbReference>
<dbReference type="InterPro" id="IPR016147">
    <property type="entry name" value="Pili_assmbl_chaperone_N"/>
</dbReference>
<dbReference type="PANTHER" id="PTHR30251:SF4">
    <property type="entry name" value="SLR1668 PROTEIN"/>
    <property type="match status" value="1"/>
</dbReference>
<keyword evidence="3" id="KW-1185">Reference proteome</keyword>
<sequence>MEFQPGQRAQGLWLRNSGDAPIHAQVRVQHWSQTDHKDTLDPTHNIVASPPFIAIAPHAEQLVRIVPVEPPTDTEQAYRLLIDELPETQSDGAPKPAGLTFLIRYSIPIFLSATSAVPSNPDHSSGRDTPITDLAGLQATLNIPSPSDRTGTLVVTNTGRQHIKISELAFLNTRGSKTILSKGLLGYVLPHSQMSWTLHDLPAPATLSNGKFEGKINEDLGAQELPITIRLP</sequence>
<accession>A0A158EH80</accession>
<dbReference type="PANTHER" id="PTHR30251">
    <property type="entry name" value="PILUS ASSEMBLY CHAPERONE"/>
    <property type="match status" value="1"/>
</dbReference>
<dbReference type="InterPro" id="IPR050643">
    <property type="entry name" value="Periplasmic_pilus_chap"/>
</dbReference>
<dbReference type="GO" id="GO:0030288">
    <property type="term" value="C:outer membrane-bounded periplasmic space"/>
    <property type="evidence" value="ECO:0007669"/>
    <property type="project" value="InterPro"/>
</dbReference>
<reference evidence="2" key="1">
    <citation type="submission" date="2016-01" db="EMBL/GenBank/DDBJ databases">
        <authorList>
            <person name="Peeters C."/>
        </authorList>
    </citation>
    <scope>NUCLEOTIDE SEQUENCE</scope>
    <source>
        <strain evidence="2">LMG 29321</strain>
    </source>
</reference>
<dbReference type="Proteomes" id="UP000071859">
    <property type="component" value="Unassembled WGS sequence"/>
</dbReference>
<comment type="caution">
    <text evidence="2">The sequence shown here is derived from an EMBL/GenBank/DDBJ whole genome shotgun (WGS) entry which is preliminary data.</text>
</comment>
<evidence type="ECO:0000259" key="1">
    <source>
        <dbReference type="Pfam" id="PF00345"/>
    </source>
</evidence>
<name>A0A158EH80_9BURK</name>
<dbReference type="Gene3D" id="2.60.40.10">
    <property type="entry name" value="Immunoglobulins"/>
    <property type="match status" value="1"/>
</dbReference>
<evidence type="ECO:0000313" key="3">
    <source>
        <dbReference type="Proteomes" id="UP000071859"/>
    </source>
</evidence>
<dbReference type="InterPro" id="IPR013783">
    <property type="entry name" value="Ig-like_fold"/>
</dbReference>
<dbReference type="GO" id="GO:0071555">
    <property type="term" value="P:cell wall organization"/>
    <property type="evidence" value="ECO:0007669"/>
    <property type="project" value="InterPro"/>
</dbReference>